<evidence type="ECO:0000313" key="1">
    <source>
        <dbReference type="EMBL" id="MCD7457801.1"/>
    </source>
</evidence>
<sequence>MTVRRCGEGLVTEEPPILRSYKDGEDETGYSYDEKGHVRSSRAIANSKELKLALRTISLQLIQMVQPEEGVSTMFTQDVYEEISGMPYGPEKRIMNEDMPELWQFEDVESMGDPTFKGENGGVLKGGRRDQNKELYMSSTKTPKWKGAKELKNWHEFDVKFGDEGEVVGGRYLTVVINEDKHYLIEHRGLNNSEARRILNSLIRSWKAEFGMGTHHK</sequence>
<name>A0ABS8SFY1_DATST</name>
<proteinExistence type="predicted"/>
<evidence type="ECO:0000313" key="2">
    <source>
        <dbReference type="Proteomes" id="UP000823775"/>
    </source>
</evidence>
<keyword evidence="2" id="KW-1185">Reference proteome</keyword>
<dbReference type="EMBL" id="JACEIK010000478">
    <property type="protein sequence ID" value="MCD7457801.1"/>
    <property type="molecule type" value="Genomic_DNA"/>
</dbReference>
<organism evidence="1 2">
    <name type="scientific">Datura stramonium</name>
    <name type="common">Jimsonweed</name>
    <name type="synonym">Common thornapple</name>
    <dbReference type="NCBI Taxonomy" id="4076"/>
    <lineage>
        <taxon>Eukaryota</taxon>
        <taxon>Viridiplantae</taxon>
        <taxon>Streptophyta</taxon>
        <taxon>Embryophyta</taxon>
        <taxon>Tracheophyta</taxon>
        <taxon>Spermatophyta</taxon>
        <taxon>Magnoliopsida</taxon>
        <taxon>eudicotyledons</taxon>
        <taxon>Gunneridae</taxon>
        <taxon>Pentapetalae</taxon>
        <taxon>asterids</taxon>
        <taxon>lamiids</taxon>
        <taxon>Solanales</taxon>
        <taxon>Solanaceae</taxon>
        <taxon>Solanoideae</taxon>
        <taxon>Datureae</taxon>
        <taxon>Datura</taxon>
    </lineage>
</organism>
<comment type="caution">
    <text evidence="1">The sequence shown here is derived from an EMBL/GenBank/DDBJ whole genome shotgun (WGS) entry which is preliminary data.</text>
</comment>
<gene>
    <name evidence="1" type="ORF">HAX54_036196</name>
</gene>
<dbReference type="Proteomes" id="UP000823775">
    <property type="component" value="Unassembled WGS sequence"/>
</dbReference>
<reference evidence="1 2" key="1">
    <citation type="journal article" date="2021" name="BMC Genomics">
        <title>Datura genome reveals duplications of psychoactive alkaloid biosynthetic genes and high mutation rate following tissue culture.</title>
        <authorList>
            <person name="Rajewski A."/>
            <person name="Carter-House D."/>
            <person name="Stajich J."/>
            <person name="Litt A."/>
        </authorList>
    </citation>
    <scope>NUCLEOTIDE SEQUENCE [LARGE SCALE GENOMIC DNA]</scope>
    <source>
        <strain evidence="1">AR-01</strain>
    </source>
</reference>
<accession>A0ABS8SFY1</accession>
<protein>
    <submittedName>
        <fullName evidence="1">Uncharacterized protein</fullName>
    </submittedName>
</protein>